<dbReference type="Proteomes" id="UP000464658">
    <property type="component" value="Chromosome"/>
</dbReference>
<dbReference type="EMBL" id="AP021906">
    <property type="protein sequence ID" value="BBP86506.1"/>
    <property type="molecule type" value="Genomic_DNA"/>
</dbReference>
<evidence type="ECO:0000313" key="2">
    <source>
        <dbReference type="EMBL" id="BBP86506.1"/>
    </source>
</evidence>
<protein>
    <recommendedName>
        <fullName evidence="1">Stage II sporulation protein E N-terminal domain-containing protein</fullName>
    </recommendedName>
</protein>
<gene>
    <name evidence="2" type="ORF">BsIDN1_01240</name>
</gene>
<proteinExistence type="predicted"/>
<dbReference type="AlphaFoldDB" id="A0A5S9M4S4"/>
<evidence type="ECO:0000313" key="3">
    <source>
        <dbReference type="Proteomes" id="UP000464658"/>
    </source>
</evidence>
<evidence type="ECO:0000259" key="1">
    <source>
        <dbReference type="Pfam" id="PF19732"/>
    </source>
</evidence>
<organism evidence="2 3">
    <name type="scientific">Bacillus safensis</name>
    <dbReference type="NCBI Taxonomy" id="561879"/>
    <lineage>
        <taxon>Bacteria</taxon>
        <taxon>Bacillati</taxon>
        <taxon>Bacillota</taxon>
        <taxon>Bacilli</taxon>
        <taxon>Bacillales</taxon>
        <taxon>Bacillaceae</taxon>
        <taxon>Bacillus</taxon>
    </lineage>
</organism>
<reference evidence="2 3" key="1">
    <citation type="submission" date="2019-12" db="EMBL/GenBank/DDBJ databases">
        <title>Full genome sequence of a Bacillus safensis strain isolated from commercially available natto in Indonesia.</title>
        <authorList>
            <person name="Yoshida M."/>
            <person name="Uomi M."/>
            <person name="Waturangi D."/>
            <person name="Ekaputri J.J."/>
            <person name="Setiamarga D.H.E."/>
        </authorList>
    </citation>
    <scope>NUCLEOTIDE SEQUENCE [LARGE SCALE GENOMIC DNA]</scope>
    <source>
        <strain evidence="2 3">IDN1</strain>
    </source>
</reference>
<feature type="domain" description="Stage II sporulation protein E N-terminal" evidence="1">
    <location>
        <begin position="1"/>
        <end position="81"/>
    </location>
</feature>
<accession>A0A5S9M4S4</accession>
<sequence length="104" mass="11986">MIEALQHFGIEIQQVEIYSLEQGNVDIEMRIPYCQGHGECEKIIAPMLSDILEEQILVKAEQCAEHPTGYCHVVFGSAKNHIEWLQAWHMQQKAEDWYLETATA</sequence>
<dbReference type="Pfam" id="PF19732">
    <property type="entry name" value="SpoIIE_N"/>
    <property type="match status" value="1"/>
</dbReference>
<name>A0A5S9M4S4_BACIA</name>
<dbReference type="InterPro" id="IPR045768">
    <property type="entry name" value="SpoIIE_N"/>
</dbReference>